<keyword evidence="3 5" id="KW-0238">DNA-binding</keyword>
<dbReference type="Gene3D" id="1.10.443.10">
    <property type="entry name" value="Intergrase catalytic core"/>
    <property type="match status" value="1"/>
</dbReference>
<name>A0ABU2Y1M0_9FLAO</name>
<dbReference type="PROSITE" id="PS51898">
    <property type="entry name" value="TYR_RECOMBINASE"/>
    <property type="match status" value="1"/>
</dbReference>
<keyword evidence="9" id="KW-1185">Reference proteome</keyword>
<keyword evidence="4" id="KW-0233">DNA recombination</keyword>
<evidence type="ECO:0000256" key="1">
    <source>
        <dbReference type="ARBA" id="ARBA00008857"/>
    </source>
</evidence>
<organism evidence="8 9">
    <name type="scientific">Urechidicola vernalis</name>
    <dbReference type="NCBI Taxonomy" id="3075600"/>
    <lineage>
        <taxon>Bacteria</taxon>
        <taxon>Pseudomonadati</taxon>
        <taxon>Bacteroidota</taxon>
        <taxon>Flavobacteriia</taxon>
        <taxon>Flavobacteriales</taxon>
        <taxon>Flavobacteriaceae</taxon>
        <taxon>Urechidicola</taxon>
    </lineage>
</organism>
<dbReference type="SUPFAM" id="SSF56349">
    <property type="entry name" value="DNA breaking-rejoining enzymes"/>
    <property type="match status" value="1"/>
</dbReference>
<evidence type="ECO:0000313" key="9">
    <source>
        <dbReference type="Proteomes" id="UP001252186"/>
    </source>
</evidence>
<accession>A0ABU2Y1M0</accession>
<dbReference type="Proteomes" id="UP001252186">
    <property type="component" value="Unassembled WGS sequence"/>
</dbReference>
<dbReference type="Gene3D" id="1.10.150.130">
    <property type="match status" value="1"/>
</dbReference>
<reference evidence="8 9" key="1">
    <citation type="submission" date="2023-09" db="EMBL/GenBank/DDBJ databases">
        <authorList>
            <person name="Rey-Velasco X."/>
        </authorList>
    </citation>
    <scope>NUCLEOTIDE SEQUENCE [LARGE SCALE GENOMIC DNA]</scope>
    <source>
        <strain evidence="8 9">P050</strain>
    </source>
</reference>
<evidence type="ECO:0000259" key="6">
    <source>
        <dbReference type="PROSITE" id="PS51898"/>
    </source>
</evidence>
<evidence type="ECO:0000256" key="4">
    <source>
        <dbReference type="ARBA" id="ARBA00023172"/>
    </source>
</evidence>
<comment type="caution">
    <text evidence="8">The sequence shown here is derived from an EMBL/GenBank/DDBJ whole genome shotgun (WGS) entry which is preliminary data.</text>
</comment>
<dbReference type="InterPro" id="IPR050090">
    <property type="entry name" value="Tyrosine_recombinase_XerCD"/>
</dbReference>
<dbReference type="InterPro" id="IPR044068">
    <property type="entry name" value="CB"/>
</dbReference>
<dbReference type="InterPro" id="IPR013762">
    <property type="entry name" value="Integrase-like_cat_sf"/>
</dbReference>
<dbReference type="PANTHER" id="PTHR30349">
    <property type="entry name" value="PHAGE INTEGRASE-RELATED"/>
    <property type="match status" value="1"/>
</dbReference>
<evidence type="ECO:0000256" key="2">
    <source>
        <dbReference type="ARBA" id="ARBA00022908"/>
    </source>
</evidence>
<dbReference type="InterPro" id="IPR010998">
    <property type="entry name" value="Integrase_recombinase_N"/>
</dbReference>
<proteinExistence type="inferred from homology"/>
<dbReference type="PROSITE" id="PS51900">
    <property type="entry name" value="CB"/>
    <property type="match status" value="1"/>
</dbReference>
<comment type="similarity">
    <text evidence="1">Belongs to the 'phage' integrase family.</text>
</comment>
<dbReference type="PANTHER" id="PTHR30349:SF41">
    <property type="entry name" value="INTEGRASE_RECOMBINASE PROTEIN MJ0367-RELATED"/>
    <property type="match status" value="1"/>
</dbReference>
<keyword evidence="2" id="KW-0229">DNA integration</keyword>
<evidence type="ECO:0000256" key="3">
    <source>
        <dbReference type="ARBA" id="ARBA00023125"/>
    </source>
</evidence>
<dbReference type="InterPro" id="IPR011010">
    <property type="entry name" value="DNA_brk_join_enz"/>
</dbReference>
<evidence type="ECO:0000313" key="8">
    <source>
        <dbReference type="EMBL" id="MDT0552108.1"/>
    </source>
</evidence>
<sequence>MNFLNEIIKFEYESEYAKHYHLPLKTKFSTPKIASYKGDLSKRWYVYFSFRDPSTGKMKRMSPIYGGANAFKTKRARMAVLQSHQIILTKLLNRGYNPFVDNTQFYRQMIHEGYEKNYLKRQTPTPPQVPAVDQGMTIKKAIAYVIKQKEQKIAKSGKSTYIGRLKDFEKWMRKHNPTTKTITGVTKRKVIAYLDDVLDRTSPTTRNNYKTDLRSAFQLLEDHEILNRNVVAGIKMIKSKPKRHRAYSDDQRKAIFKYLEEQDPILLLFIKFVSYNLLRPIEVCRLRLKDIDFGGKKLQFEAKNKALKVKIIPDILFEEIKYLSDLDGELFLFTPKVIGGKWNADLSNRRNNFSQRFKRVVKDHFEFGIDYTMYSFRHTYITKLCNELSKTMTQYEAKCKLMLITGHETMEALEKYLRSIDAQLPEDYSHLLKDDA</sequence>
<dbReference type="RefSeq" id="WP_311591935.1">
    <property type="nucleotide sequence ID" value="NZ_JAVRHV010000001.1"/>
</dbReference>
<feature type="domain" description="Tyr recombinase" evidence="6">
    <location>
        <begin position="242"/>
        <end position="429"/>
    </location>
</feature>
<evidence type="ECO:0000256" key="5">
    <source>
        <dbReference type="PROSITE-ProRule" id="PRU01248"/>
    </source>
</evidence>
<dbReference type="InterPro" id="IPR002104">
    <property type="entry name" value="Integrase_catalytic"/>
</dbReference>
<protein>
    <submittedName>
        <fullName evidence="8">Site-specific integrase</fullName>
    </submittedName>
</protein>
<feature type="domain" description="Core-binding (CB)" evidence="7">
    <location>
        <begin position="136"/>
        <end position="221"/>
    </location>
</feature>
<dbReference type="EMBL" id="JAVRHV010000001">
    <property type="protein sequence ID" value="MDT0552108.1"/>
    <property type="molecule type" value="Genomic_DNA"/>
</dbReference>
<evidence type="ECO:0000259" key="7">
    <source>
        <dbReference type="PROSITE" id="PS51900"/>
    </source>
</evidence>
<gene>
    <name evidence="8" type="ORF">RM519_02510</name>
</gene>